<dbReference type="PROSITE" id="PS51257">
    <property type="entry name" value="PROKAR_LIPOPROTEIN"/>
    <property type="match status" value="1"/>
</dbReference>
<reference evidence="2" key="1">
    <citation type="submission" date="2021-11" db="EMBL/GenBank/DDBJ databases">
        <title>Legionella maioricencis sp. nov., a new species isolated from hot water samples in Mallorca.</title>
        <authorList>
            <person name="Crespi S."/>
            <person name="Drasar V."/>
            <person name="Salva-Serra F."/>
            <person name="Jaen-Luchoro D."/>
            <person name="Pineiro-Iglesias B."/>
            <person name="Aliaga F."/>
            <person name="Fernandez-Juarez V."/>
            <person name="Coll G."/>
            <person name="Moore E.R.B."/>
            <person name="Bennasar-Figueras A."/>
        </authorList>
    </citation>
    <scope>NUCLEOTIDE SEQUENCE</scope>
    <source>
        <strain evidence="2">HCPI-6</strain>
    </source>
</reference>
<evidence type="ECO:0000256" key="1">
    <source>
        <dbReference type="SAM" id="SignalP"/>
    </source>
</evidence>
<dbReference type="InterPro" id="IPR007825">
    <property type="entry name" value="Major_OMP_Legionella"/>
</dbReference>
<dbReference type="Pfam" id="PF05150">
    <property type="entry name" value="Legionella_OMP"/>
    <property type="match status" value="1"/>
</dbReference>
<accession>A0A9X2D4D8</accession>
<keyword evidence="1" id="KW-0732">Signal</keyword>
<gene>
    <name evidence="2" type="ORF">LOX96_14450</name>
</gene>
<dbReference type="EMBL" id="JAJKBJ010000022">
    <property type="protein sequence ID" value="MCL9685302.1"/>
    <property type="molecule type" value="Genomic_DNA"/>
</dbReference>
<organism evidence="2 3">
    <name type="scientific">Legionella maioricensis</name>
    <dbReference type="NCBI Taxonomy" id="2896528"/>
    <lineage>
        <taxon>Bacteria</taxon>
        <taxon>Pseudomonadati</taxon>
        <taxon>Pseudomonadota</taxon>
        <taxon>Gammaproteobacteria</taxon>
        <taxon>Legionellales</taxon>
        <taxon>Legionellaceae</taxon>
        <taxon>Legionella</taxon>
    </lineage>
</organism>
<feature type="chain" id="PRO_5040929185" description="Major outer membrane protein" evidence="1">
    <location>
        <begin position="22"/>
        <end position="334"/>
    </location>
</feature>
<name>A0A9X2D4D8_9GAMM</name>
<evidence type="ECO:0000313" key="3">
    <source>
        <dbReference type="Proteomes" id="UP001139721"/>
    </source>
</evidence>
<evidence type="ECO:0008006" key="4">
    <source>
        <dbReference type="Google" id="ProtNLM"/>
    </source>
</evidence>
<evidence type="ECO:0000313" key="2">
    <source>
        <dbReference type="EMBL" id="MCL9685302.1"/>
    </source>
</evidence>
<dbReference type="Proteomes" id="UP001139721">
    <property type="component" value="Unassembled WGS sequence"/>
</dbReference>
<proteinExistence type="predicted"/>
<dbReference type="RefSeq" id="WP_250423425.1">
    <property type="nucleotide sequence ID" value="NZ_JAJKBJ010000022.1"/>
</dbReference>
<keyword evidence="3" id="KW-1185">Reference proteome</keyword>
<sequence>MKYALTPALLLSLLACDNALALSKEPSLCEGSSALCAMLTPGGFYGTATGYYLRPSETGIGMATDSWQYALPGAGLEALSKPVDPEGKWNAGFVIGYDVPDSANNIELSYLYLNNNYHAVNGLSGGPLTFGAIFFPDITFVPAGNFVSDAQLRYRVDQVDLKVGRTYIDYQGQFTLRPKVGVRYARLNHDFTFLAPGNVISHFKGAGPLLGMDGRYSLLHSNFGLVGTFEYAAIVGRIDAHSFLNFPIYVTYVSPERDRVVNSFTAKLGIDYKYHFKNSNGFAAVEGGYQVNQYNDAMDMIRGNYFAQGSQKVAGVETTSFNFHGPYISLTLHA</sequence>
<feature type="signal peptide" evidence="1">
    <location>
        <begin position="1"/>
        <end position="21"/>
    </location>
</feature>
<dbReference type="AlphaFoldDB" id="A0A9X2D4D8"/>
<comment type="caution">
    <text evidence="2">The sequence shown here is derived from an EMBL/GenBank/DDBJ whole genome shotgun (WGS) entry which is preliminary data.</text>
</comment>
<protein>
    <recommendedName>
        <fullName evidence="4">Major outer membrane protein</fullName>
    </recommendedName>
</protein>